<reference evidence="7 8" key="1">
    <citation type="journal article" date="2017" name="Curr. Biol.">
        <title>The Evolution of Venom by Co-option of Single-Copy Genes.</title>
        <authorList>
            <person name="Martinson E.O."/>
            <person name="Mrinalini"/>
            <person name="Kelkar Y.D."/>
            <person name="Chang C.H."/>
            <person name="Werren J.H."/>
        </authorList>
    </citation>
    <scope>NUCLEOTIDE SEQUENCE [LARGE SCALE GENOMIC DNA]</scope>
    <source>
        <strain evidence="7 8">Alberta</strain>
        <tissue evidence="7">Whole body</tissue>
    </source>
</reference>
<dbReference type="OrthoDB" id="10029800at2759"/>
<dbReference type="InterPro" id="IPR008967">
    <property type="entry name" value="p53-like_TF_DNA-bd_sf"/>
</dbReference>
<dbReference type="PROSITE" id="PS51062">
    <property type="entry name" value="RUNT"/>
    <property type="match status" value="1"/>
</dbReference>
<keyword evidence="8" id="KW-1185">Reference proteome</keyword>
<dbReference type="GO" id="GO:0000981">
    <property type="term" value="F:DNA-binding transcription factor activity, RNA polymerase II-specific"/>
    <property type="evidence" value="ECO:0007669"/>
    <property type="project" value="TreeGrafter"/>
</dbReference>
<dbReference type="Pfam" id="PF00853">
    <property type="entry name" value="Runt"/>
    <property type="match status" value="1"/>
</dbReference>
<evidence type="ECO:0000256" key="3">
    <source>
        <dbReference type="ARBA" id="ARBA00023163"/>
    </source>
</evidence>
<keyword evidence="4" id="KW-0539">Nucleus</keyword>
<dbReference type="PRINTS" id="PR00967">
    <property type="entry name" value="ONCOGENEAML1"/>
</dbReference>
<proteinExistence type="predicted"/>
<dbReference type="InterPro" id="IPR012346">
    <property type="entry name" value="p53/RUNT-type_TF_DNA-bd_sf"/>
</dbReference>
<dbReference type="Proteomes" id="UP000215335">
    <property type="component" value="Unassembled WGS sequence"/>
</dbReference>
<evidence type="ECO:0000313" key="8">
    <source>
        <dbReference type="Proteomes" id="UP000215335"/>
    </source>
</evidence>
<feature type="region of interest" description="Disordered" evidence="5">
    <location>
        <begin position="230"/>
        <end position="364"/>
    </location>
</feature>
<accession>A0A232F7J9</accession>
<evidence type="ECO:0000256" key="2">
    <source>
        <dbReference type="ARBA" id="ARBA00023015"/>
    </source>
</evidence>
<dbReference type="PANTHER" id="PTHR11950">
    <property type="entry name" value="RUNT RELATED"/>
    <property type="match status" value="1"/>
</dbReference>
<evidence type="ECO:0000259" key="6">
    <source>
        <dbReference type="PROSITE" id="PS51062"/>
    </source>
</evidence>
<evidence type="ECO:0000256" key="1">
    <source>
        <dbReference type="ARBA" id="ARBA00004123"/>
    </source>
</evidence>
<feature type="domain" description="Runt" evidence="6">
    <location>
        <begin position="16"/>
        <end position="144"/>
    </location>
</feature>
<name>A0A232F7J9_9HYME</name>
<feature type="compositionally biased region" description="Polar residues" evidence="5">
    <location>
        <begin position="304"/>
        <end position="314"/>
    </location>
</feature>
<dbReference type="InterPro" id="IPR013524">
    <property type="entry name" value="Runt_dom"/>
</dbReference>
<feature type="compositionally biased region" description="Basic and acidic residues" evidence="5">
    <location>
        <begin position="315"/>
        <end position="326"/>
    </location>
</feature>
<protein>
    <recommendedName>
        <fullName evidence="6">Runt domain-containing protein</fullName>
    </recommendedName>
</protein>
<dbReference type="EMBL" id="NNAY01000835">
    <property type="protein sequence ID" value="OXU26267.1"/>
    <property type="molecule type" value="Genomic_DNA"/>
</dbReference>
<keyword evidence="2" id="KW-0805">Transcription regulation</keyword>
<dbReference type="PANTHER" id="PTHR11950:SF31">
    <property type="entry name" value="SEGMENTATION PROTEIN RUNT"/>
    <property type="match status" value="1"/>
</dbReference>
<feature type="compositionally biased region" description="Low complexity" evidence="5">
    <location>
        <begin position="293"/>
        <end position="303"/>
    </location>
</feature>
<comment type="caution">
    <text evidence="7">The sequence shown here is derived from an EMBL/GenBank/DDBJ whole genome shotgun (WGS) entry which is preliminary data.</text>
</comment>
<gene>
    <name evidence="7" type="ORF">TSAR_004506</name>
</gene>
<dbReference type="GO" id="GO:0005524">
    <property type="term" value="F:ATP binding"/>
    <property type="evidence" value="ECO:0007669"/>
    <property type="project" value="InterPro"/>
</dbReference>
<evidence type="ECO:0000256" key="5">
    <source>
        <dbReference type="SAM" id="MobiDB-lite"/>
    </source>
</evidence>
<dbReference type="InterPro" id="IPR000040">
    <property type="entry name" value="AML1_Runt"/>
</dbReference>
<keyword evidence="3" id="KW-0804">Transcription</keyword>
<dbReference type="GO" id="GO:0005634">
    <property type="term" value="C:nucleus"/>
    <property type="evidence" value="ECO:0007669"/>
    <property type="project" value="UniProtKB-SubCell"/>
</dbReference>
<sequence length="364" mass="39033">MHLPEGPIGMENHFSAIHDALRACHGDLVQTGSPAILCSPLPSHWRSNKSLPVAFKVVALDEVSDGTLVTISAGNDENFCGELRNCTAVMKNQVAKFNDLRFVGRSGRGKSFSLTIQISSVPFQVATYTKAIKVTVDGPREPRSKSNYQYGPGFPALGLLNPWLDAAYFSHAWHLPHPALAKGSIGMSHTDLFGPSFPPAVLPTGYPLTDHNVKYNSTTAADFASSMSHKSSSIHSMTPPPTTTPTVPLSNVVLPNSPSRTPPRSPSDSGSESAPEEVVRSAFAPIKSNSNASSIHVPTSSSSPDRLSNNNNSKRPIEGTRCELKAPKALISHRTKTLGKRSPSPTKIQPTSPAVKSVWRPYPC</sequence>
<evidence type="ECO:0000313" key="7">
    <source>
        <dbReference type="EMBL" id="OXU26267.1"/>
    </source>
</evidence>
<dbReference type="GO" id="GO:0000978">
    <property type="term" value="F:RNA polymerase II cis-regulatory region sequence-specific DNA binding"/>
    <property type="evidence" value="ECO:0007669"/>
    <property type="project" value="TreeGrafter"/>
</dbReference>
<evidence type="ECO:0000256" key="4">
    <source>
        <dbReference type="ARBA" id="ARBA00023242"/>
    </source>
</evidence>
<comment type="subcellular location">
    <subcellularLocation>
        <location evidence="1">Nucleus</location>
    </subcellularLocation>
</comment>
<dbReference type="STRING" id="543379.A0A232F7J9"/>
<dbReference type="SUPFAM" id="SSF49417">
    <property type="entry name" value="p53-like transcription factors"/>
    <property type="match status" value="1"/>
</dbReference>
<organism evidence="7 8">
    <name type="scientific">Trichomalopsis sarcophagae</name>
    <dbReference type="NCBI Taxonomy" id="543379"/>
    <lineage>
        <taxon>Eukaryota</taxon>
        <taxon>Metazoa</taxon>
        <taxon>Ecdysozoa</taxon>
        <taxon>Arthropoda</taxon>
        <taxon>Hexapoda</taxon>
        <taxon>Insecta</taxon>
        <taxon>Pterygota</taxon>
        <taxon>Neoptera</taxon>
        <taxon>Endopterygota</taxon>
        <taxon>Hymenoptera</taxon>
        <taxon>Apocrita</taxon>
        <taxon>Proctotrupomorpha</taxon>
        <taxon>Chalcidoidea</taxon>
        <taxon>Pteromalidae</taxon>
        <taxon>Pteromalinae</taxon>
        <taxon>Trichomalopsis</taxon>
    </lineage>
</organism>
<feature type="compositionally biased region" description="Polar residues" evidence="5">
    <location>
        <begin position="343"/>
        <end position="354"/>
    </location>
</feature>
<dbReference type="AlphaFoldDB" id="A0A232F7J9"/>
<dbReference type="Gene3D" id="2.60.40.720">
    <property type="match status" value="1"/>
</dbReference>